<organism evidence="11 12">
    <name type="scientific">Haloactinomyces albus</name>
    <dbReference type="NCBI Taxonomy" id="1352928"/>
    <lineage>
        <taxon>Bacteria</taxon>
        <taxon>Bacillati</taxon>
        <taxon>Actinomycetota</taxon>
        <taxon>Actinomycetes</taxon>
        <taxon>Actinopolysporales</taxon>
        <taxon>Actinopolysporaceae</taxon>
        <taxon>Haloactinomyces</taxon>
    </lineage>
</organism>
<comment type="subcellular location">
    <subcellularLocation>
        <location evidence="1">Cell inner membrane</location>
        <topology evidence="1">Multi-pass membrane protein</topology>
    </subcellularLocation>
    <subcellularLocation>
        <location evidence="8">Cell membrane</location>
        <topology evidence="8">Multi-pass membrane protein</topology>
    </subcellularLocation>
</comment>
<comment type="caution">
    <text evidence="11">The sequence shown here is derived from an EMBL/GenBank/DDBJ whole genome shotgun (WGS) entry which is preliminary data.</text>
</comment>
<dbReference type="InterPro" id="IPR000515">
    <property type="entry name" value="MetI-like"/>
</dbReference>
<evidence type="ECO:0000259" key="10">
    <source>
        <dbReference type="PROSITE" id="PS50928"/>
    </source>
</evidence>
<protein>
    <submittedName>
        <fullName evidence="11">Thiamine transport system permease protein</fullName>
    </submittedName>
</protein>
<dbReference type="AlphaFoldDB" id="A0AAE3ZDB7"/>
<feature type="transmembrane region" description="Helical" evidence="8">
    <location>
        <begin position="162"/>
        <end position="181"/>
    </location>
</feature>
<feature type="transmembrane region" description="Helical" evidence="8">
    <location>
        <begin position="44"/>
        <end position="71"/>
    </location>
</feature>
<dbReference type="PANTHER" id="PTHR43357:SF4">
    <property type="entry name" value="INNER MEMBRANE ABC TRANSPORTER PERMEASE PROTEIN YDCV"/>
    <property type="match status" value="1"/>
</dbReference>
<evidence type="ECO:0000256" key="2">
    <source>
        <dbReference type="ARBA" id="ARBA00022448"/>
    </source>
</evidence>
<evidence type="ECO:0000256" key="4">
    <source>
        <dbReference type="ARBA" id="ARBA00022519"/>
    </source>
</evidence>
<dbReference type="GO" id="GO:0055085">
    <property type="term" value="P:transmembrane transport"/>
    <property type="evidence" value="ECO:0007669"/>
    <property type="project" value="InterPro"/>
</dbReference>
<sequence length="574" mass="59392">MAHPGSGLTVAVLGKTAPSKNVPPRTTSANGAGPRSGSSGHRKYSIALGMAATAVLGFLGLFFAWPVVAIIGLGLDGGVAEVLTSARTWDLVAFTLGQAAVSTVLALLAGMPVAYVLARVAVPGKTLLRAVVTVPFVLPTLVVGMAFRALLGAEGGGGASGLLGIVLANAFFNVSVVARTVGGLWTHLDRRTEDAARSLGASRLRAFISVTLPALRPALGSAMAIVFLFCSTSFGVVLVLGGGTYRTLETEIYLRTVRLLDLSGAAALSLLQLAAVLAALVIAAVARRRREAALRLRSAGDTARRPQGAEWCVVGAAVLVVLGLLVPIAGLLARSVSTRDGWSLAGYRALAGSGDNGTLAVSGWEAAWNSLRTAADATWMALLLGILASIVLVGLRRRVAAEMMDAALMLPLGVSAVTVGFGYLITLDTLPGDLRTSPLLVPFAQALLVTPLVIRMVLPVLRSIDGRLREAAATLGASPWRVRWEIDAPLAARAVLAAAGFGFVVALGEFGATSFLARPEAPTLPVVIARLLARPGELNLQMAYAACALLMLVTALAVLVIERMRVRTETVGEF</sequence>
<keyword evidence="5 8" id="KW-0812">Transmembrane</keyword>
<reference evidence="11" key="1">
    <citation type="submission" date="2023-07" db="EMBL/GenBank/DDBJ databases">
        <title>Sequencing the genomes of 1000 actinobacteria strains.</title>
        <authorList>
            <person name="Klenk H.-P."/>
        </authorList>
    </citation>
    <scope>NUCLEOTIDE SEQUENCE</scope>
    <source>
        <strain evidence="11">DSM 45977</strain>
    </source>
</reference>
<evidence type="ECO:0000256" key="8">
    <source>
        <dbReference type="RuleBase" id="RU363032"/>
    </source>
</evidence>
<dbReference type="Gene3D" id="1.10.3720.10">
    <property type="entry name" value="MetI-like"/>
    <property type="match status" value="2"/>
</dbReference>
<feature type="transmembrane region" description="Helical" evidence="8">
    <location>
        <begin position="222"/>
        <end position="245"/>
    </location>
</feature>
<evidence type="ECO:0000256" key="9">
    <source>
        <dbReference type="SAM" id="MobiDB-lite"/>
    </source>
</evidence>
<dbReference type="PROSITE" id="PS50928">
    <property type="entry name" value="ABC_TM1"/>
    <property type="match status" value="2"/>
</dbReference>
<dbReference type="EMBL" id="JAVDXW010000001">
    <property type="protein sequence ID" value="MDR7302796.1"/>
    <property type="molecule type" value="Genomic_DNA"/>
</dbReference>
<feature type="transmembrane region" description="Helical" evidence="8">
    <location>
        <begin position="542"/>
        <end position="561"/>
    </location>
</feature>
<keyword evidence="2 8" id="KW-0813">Transport</keyword>
<feature type="domain" description="ABC transmembrane type-1" evidence="10">
    <location>
        <begin position="367"/>
        <end position="562"/>
    </location>
</feature>
<evidence type="ECO:0000313" key="11">
    <source>
        <dbReference type="EMBL" id="MDR7302796.1"/>
    </source>
</evidence>
<keyword evidence="3" id="KW-1003">Cell membrane</keyword>
<dbReference type="PANTHER" id="PTHR43357">
    <property type="entry name" value="INNER MEMBRANE ABC TRANSPORTER PERMEASE PROTEIN YDCV"/>
    <property type="match status" value="1"/>
</dbReference>
<keyword evidence="7 8" id="KW-0472">Membrane</keyword>
<feature type="transmembrane region" description="Helical" evidence="8">
    <location>
        <begin position="308"/>
        <end position="333"/>
    </location>
</feature>
<keyword evidence="12" id="KW-1185">Reference proteome</keyword>
<feature type="transmembrane region" description="Helical" evidence="8">
    <location>
        <begin position="91"/>
        <end position="118"/>
    </location>
</feature>
<dbReference type="Proteomes" id="UP001180845">
    <property type="component" value="Unassembled WGS sequence"/>
</dbReference>
<feature type="transmembrane region" description="Helical" evidence="8">
    <location>
        <begin position="490"/>
        <end position="508"/>
    </location>
</feature>
<dbReference type="InterPro" id="IPR035906">
    <property type="entry name" value="MetI-like_sf"/>
</dbReference>
<dbReference type="Pfam" id="PF00528">
    <property type="entry name" value="BPD_transp_1"/>
    <property type="match status" value="2"/>
</dbReference>
<feature type="transmembrane region" description="Helical" evidence="8">
    <location>
        <begin position="377"/>
        <end position="395"/>
    </location>
</feature>
<accession>A0AAE3ZDB7</accession>
<feature type="region of interest" description="Disordered" evidence="9">
    <location>
        <begin position="16"/>
        <end position="38"/>
    </location>
</feature>
<keyword evidence="4" id="KW-0997">Cell inner membrane</keyword>
<name>A0AAE3ZDB7_9ACTN</name>
<evidence type="ECO:0000256" key="6">
    <source>
        <dbReference type="ARBA" id="ARBA00022989"/>
    </source>
</evidence>
<comment type="similarity">
    <text evidence="8">Belongs to the binding-protein-dependent transport system permease family.</text>
</comment>
<dbReference type="GO" id="GO:0005886">
    <property type="term" value="C:plasma membrane"/>
    <property type="evidence" value="ECO:0007669"/>
    <property type="project" value="UniProtKB-SubCell"/>
</dbReference>
<feature type="transmembrane region" description="Helical" evidence="8">
    <location>
        <begin position="439"/>
        <end position="458"/>
    </location>
</feature>
<gene>
    <name evidence="11" type="ORF">JOF55_002977</name>
</gene>
<dbReference type="CDD" id="cd06261">
    <property type="entry name" value="TM_PBP2"/>
    <property type="match status" value="2"/>
</dbReference>
<evidence type="ECO:0000256" key="1">
    <source>
        <dbReference type="ARBA" id="ARBA00004429"/>
    </source>
</evidence>
<proteinExistence type="inferred from homology"/>
<keyword evidence="6 8" id="KW-1133">Transmembrane helix</keyword>
<dbReference type="SUPFAM" id="SSF161098">
    <property type="entry name" value="MetI-like"/>
    <property type="match status" value="2"/>
</dbReference>
<feature type="transmembrane region" description="Helical" evidence="8">
    <location>
        <begin position="265"/>
        <end position="287"/>
    </location>
</feature>
<feature type="domain" description="ABC transmembrane type-1" evidence="10">
    <location>
        <begin position="92"/>
        <end position="283"/>
    </location>
</feature>
<evidence type="ECO:0000313" key="12">
    <source>
        <dbReference type="Proteomes" id="UP001180845"/>
    </source>
</evidence>
<evidence type="ECO:0000256" key="5">
    <source>
        <dbReference type="ARBA" id="ARBA00022692"/>
    </source>
</evidence>
<feature type="transmembrane region" description="Helical" evidence="8">
    <location>
        <begin position="407"/>
        <end position="427"/>
    </location>
</feature>
<evidence type="ECO:0000256" key="3">
    <source>
        <dbReference type="ARBA" id="ARBA00022475"/>
    </source>
</evidence>
<feature type="transmembrane region" description="Helical" evidence="8">
    <location>
        <begin position="130"/>
        <end position="150"/>
    </location>
</feature>
<evidence type="ECO:0000256" key="7">
    <source>
        <dbReference type="ARBA" id="ARBA00023136"/>
    </source>
</evidence>